<dbReference type="Proteomes" id="UP000799428">
    <property type="component" value="Unassembled WGS sequence"/>
</dbReference>
<name>A0A6G1K988_9PLEO</name>
<dbReference type="AlphaFoldDB" id="A0A6G1K988"/>
<feature type="compositionally biased region" description="Polar residues" evidence="1">
    <location>
        <begin position="214"/>
        <end position="225"/>
    </location>
</feature>
<dbReference type="EMBL" id="MU005770">
    <property type="protein sequence ID" value="KAF2709374.1"/>
    <property type="molecule type" value="Genomic_DNA"/>
</dbReference>
<sequence length="315" mass="35403">MGSGSPPASPARSQKRSSCQFVGKYVEDKDAVQGNIFWLPPKAELPEKAVRRAHGKGIVEEGIYNHPIVVVSRPDDERNIVHFHLITSFQGKKLHEVYSKNNEFHASRRSWYLPIYPTPHHPDATSKKAKKRHPTLDLARNAVLRWDSYVNLRHVYKIDWSHLKPYTNPDTPSNIEYRFERESMIRMLAKGKLLTTYETGTQFRSPITVQIPTSQATDHGQSVFQSPRSETASVSSSEHSVLSPLPQWDFLGLGNGRVGVTQRPPSEPPDPNKHIDGISRVGETCMLQYSSKWLKVLSFGLLGDSGATKISSPSL</sequence>
<feature type="region of interest" description="Disordered" evidence="1">
    <location>
        <begin position="214"/>
        <end position="238"/>
    </location>
</feature>
<dbReference type="PANTHER" id="PTHR37048">
    <property type="entry name" value="QUESTIONABLE PROTEIN"/>
    <property type="match status" value="1"/>
</dbReference>
<evidence type="ECO:0000313" key="3">
    <source>
        <dbReference type="Proteomes" id="UP000799428"/>
    </source>
</evidence>
<dbReference type="OrthoDB" id="3537171at2759"/>
<proteinExistence type="predicted"/>
<keyword evidence="3" id="KW-1185">Reference proteome</keyword>
<feature type="region of interest" description="Disordered" evidence="1">
    <location>
        <begin position="256"/>
        <end position="276"/>
    </location>
</feature>
<reference evidence="2" key="1">
    <citation type="journal article" date="2020" name="Stud. Mycol.">
        <title>101 Dothideomycetes genomes: a test case for predicting lifestyles and emergence of pathogens.</title>
        <authorList>
            <person name="Haridas S."/>
            <person name="Albert R."/>
            <person name="Binder M."/>
            <person name="Bloem J."/>
            <person name="Labutti K."/>
            <person name="Salamov A."/>
            <person name="Andreopoulos B."/>
            <person name="Baker S."/>
            <person name="Barry K."/>
            <person name="Bills G."/>
            <person name="Bluhm B."/>
            <person name="Cannon C."/>
            <person name="Castanera R."/>
            <person name="Culley D."/>
            <person name="Daum C."/>
            <person name="Ezra D."/>
            <person name="Gonzalez J."/>
            <person name="Henrissat B."/>
            <person name="Kuo A."/>
            <person name="Liang C."/>
            <person name="Lipzen A."/>
            <person name="Lutzoni F."/>
            <person name="Magnuson J."/>
            <person name="Mondo S."/>
            <person name="Nolan M."/>
            <person name="Ohm R."/>
            <person name="Pangilinan J."/>
            <person name="Park H.-J."/>
            <person name="Ramirez L."/>
            <person name="Alfaro M."/>
            <person name="Sun H."/>
            <person name="Tritt A."/>
            <person name="Yoshinaga Y."/>
            <person name="Zwiers L.-H."/>
            <person name="Turgeon B."/>
            <person name="Goodwin S."/>
            <person name="Spatafora J."/>
            <person name="Crous P."/>
            <person name="Grigoriev I."/>
        </authorList>
    </citation>
    <scope>NUCLEOTIDE SEQUENCE</scope>
    <source>
        <strain evidence="2">CBS 279.74</strain>
    </source>
</reference>
<feature type="compositionally biased region" description="Low complexity" evidence="1">
    <location>
        <begin position="226"/>
        <end position="238"/>
    </location>
</feature>
<organism evidence="2 3">
    <name type="scientific">Pleomassaria siparia CBS 279.74</name>
    <dbReference type="NCBI Taxonomy" id="1314801"/>
    <lineage>
        <taxon>Eukaryota</taxon>
        <taxon>Fungi</taxon>
        <taxon>Dikarya</taxon>
        <taxon>Ascomycota</taxon>
        <taxon>Pezizomycotina</taxon>
        <taxon>Dothideomycetes</taxon>
        <taxon>Pleosporomycetidae</taxon>
        <taxon>Pleosporales</taxon>
        <taxon>Pleomassariaceae</taxon>
        <taxon>Pleomassaria</taxon>
    </lineage>
</organism>
<dbReference type="PANTHER" id="PTHR37048:SF2">
    <property type="entry name" value="QUESTIONABLE PROTEIN"/>
    <property type="match status" value="1"/>
</dbReference>
<evidence type="ECO:0000256" key="1">
    <source>
        <dbReference type="SAM" id="MobiDB-lite"/>
    </source>
</evidence>
<gene>
    <name evidence="2" type="ORF">K504DRAFT_378980</name>
</gene>
<protein>
    <submittedName>
        <fullName evidence="2">Uncharacterized protein</fullName>
    </submittedName>
</protein>
<accession>A0A6G1K988</accession>
<evidence type="ECO:0000313" key="2">
    <source>
        <dbReference type="EMBL" id="KAF2709374.1"/>
    </source>
</evidence>